<proteinExistence type="predicted"/>
<sequence length="151" mass="17923">MVNVLPDLVCRICRWEEQVPLSDFKCLVRKLLSMVEEKPLDVVVEKMCQRFEFCNRREATEHNRHIAYYFSYFISQLILSDSSFYKHDAEEFLRKMEFLHVRSTLSCEERDRLSRAVGPINLDVPVRLDKEGNPIMFTFADCDEPVEYDDS</sequence>
<evidence type="ECO:0000313" key="1">
    <source>
        <dbReference type="EMBL" id="VDO28325.1"/>
    </source>
</evidence>
<accession>A0A3P7XS78</accession>
<dbReference type="AlphaFoldDB" id="A0A3P7XS78"/>
<reference evidence="1" key="1">
    <citation type="submission" date="2018-11" db="EMBL/GenBank/DDBJ databases">
        <authorList>
            <consortium name="Pathogen Informatics"/>
        </authorList>
    </citation>
    <scope>NUCLEOTIDE SEQUENCE [LARGE SCALE GENOMIC DNA]</scope>
</reference>
<protein>
    <submittedName>
        <fullName evidence="1">Uncharacterized protein</fullName>
    </submittedName>
</protein>
<gene>
    <name evidence="1" type="ORF">HPBE_LOCUS2793</name>
</gene>
<name>A0A3P7XS78_HELPZ</name>
<dbReference type="EMBL" id="UZAH01004953">
    <property type="protein sequence ID" value="VDO28325.1"/>
    <property type="molecule type" value="Genomic_DNA"/>
</dbReference>
<organism evidence="1">
    <name type="scientific">Heligmosomoides polygyrus</name>
    <name type="common">Parasitic roundworm</name>
    <dbReference type="NCBI Taxonomy" id="6339"/>
    <lineage>
        <taxon>Eukaryota</taxon>
        <taxon>Metazoa</taxon>
        <taxon>Ecdysozoa</taxon>
        <taxon>Nematoda</taxon>
        <taxon>Chromadorea</taxon>
        <taxon>Rhabditida</taxon>
        <taxon>Rhabditina</taxon>
        <taxon>Rhabditomorpha</taxon>
        <taxon>Strongyloidea</taxon>
        <taxon>Heligmosomidae</taxon>
        <taxon>Heligmosomoides</taxon>
    </lineage>
</organism>
<dbReference type="OrthoDB" id="5853933at2759"/>